<proteinExistence type="predicted"/>
<sequence>MKRIILVSLYFLASILMNSCTTDDLENNTTNEKLQLNVDFDSGGNQNGQTPIPPPK</sequence>
<dbReference type="Proteomes" id="UP000184036">
    <property type="component" value="Unassembled WGS sequence"/>
</dbReference>
<evidence type="ECO:0000256" key="1">
    <source>
        <dbReference type="SAM" id="MobiDB-lite"/>
    </source>
</evidence>
<dbReference type="RefSeq" id="WP_159430921.1">
    <property type="nucleotide sequence ID" value="NZ_FQWE01000001.1"/>
</dbReference>
<accession>A0A1M5EBW0</accession>
<dbReference type="STRING" id="271157.SAMN05444396_101281"/>
<reference evidence="4" key="1">
    <citation type="submission" date="2016-11" db="EMBL/GenBank/DDBJ databases">
        <authorList>
            <person name="Varghese N."/>
            <person name="Submissions S."/>
        </authorList>
    </citation>
    <scope>NUCLEOTIDE SEQUENCE [LARGE SCALE GENOMIC DNA]</scope>
    <source>
        <strain evidence="4">DSM 19741</strain>
    </source>
</reference>
<evidence type="ECO:0000313" key="4">
    <source>
        <dbReference type="Proteomes" id="UP000184036"/>
    </source>
</evidence>
<feature type="chain" id="PRO_5012883621" evidence="2">
    <location>
        <begin position="20"/>
        <end position="56"/>
    </location>
</feature>
<name>A0A1M5EBW0_9FLAO</name>
<feature type="region of interest" description="Disordered" evidence="1">
    <location>
        <begin position="37"/>
        <end position="56"/>
    </location>
</feature>
<keyword evidence="4" id="KW-1185">Reference proteome</keyword>
<dbReference type="AlphaFoldDB" id="A0A1M5EBW0"/>
<protein>
    <submittedName>
        <fullName evidence="3">Uncharacterized protein</fullName>
    </submittedName>
</protein>
<gene>
    <name evidence="3" type="ORF">SAMN05444396_101281</name>
</gene>
<evidence type="ECO:0000313" key="3">
    <source>
        <dbReference type="EMBL" id="SHF76582.1"/>
    </source>
</evidence>
<evidence type="ECO:0000256" key="2">
    <source>
        <dbReference type="SAM" id="SignalP"/>
    </source>
</evidence>
<dbReference type="EMBL" id="FQWE01000001">
    <property type="protein sequence ID" value="SHF76582.1"/>
    <property type="molecule type" value="Genomic_DNA"/>
</dbReference>
<feature type="signal peptide" evidence="2">
    <location>
        <begin position="1"/>
        <end position="19"/>
    </location>
</feature>
<organism evidence="3 4">
    <name type="scientific">Flavobacterium segetis</name>
    <dbReference type="NCBI Taxonomy" id="271157"/>
    <lineage>
        <taxon>Bacteria</taxon>
        <taxon>Pseudomonadati</taxon>
        <taxon>Bacteroidota</taxon>
        <taxon>Flavobacteriia</taxon>
        <taxon>Flavobacteriales</taxon>
        <taxon>Flavobacteriaceae</taxon>
        <taxon>Flavobacterium</taxon>
    </lineage>
</organism>
<keyword evidence="2" id="KW-0732">Signal</keyword>